<keyword evidence="4" id="KW-1185">Reference proteome</keyword>
<dbReference type="STRING" id="930945.SiRe_0893"/>
<dbReference type="NCBIfam" id="TIGR01898">
    <property type="entry name" value="cas_TM1791_cmr6"/>
    <property type="match status" value="1"/>
</dbReference>
<proteinExistence type="predicted"/>
<accession>F0NE29</accession>
<dbReference type="Proteomes" id="UP000002664">
    <property type="component" value="Chromosome"/>
</dbReference>
<keyword evidence="1" id="KW-0051">Antiviral defense</keyword>
<dbReference type="InterPro" id="IPR010172">
    <property type="entry name" value="CRISPR-assoc_prot_TM1791"/>
</dbReference>
<reference evidence="3 4" key="1">
    <citation type="journal article" date="2011" name="J. Bacteriol.">
        <title>Genome analyses of icelandic strains of Sulfolobus islandicus, model organisms for genetic and virus-host interaction studies.</title>
        <authorList>
            <person name="Guo L."/>
            <person name="Brugger K."/>
            <person name="Liu C."/>
            <person name="Shah S.A."/>
            <person name="Zheng H."/>
            <person name="Zhu Y."/>
            <person name="Wang S."/>
            <person name="Lillestol R.K."/>
            <person name="Chen L."/>
            <person name="Frank J."/>
            <person name="Prangishvili D."/>
            <person name="Paulin L."/>
            <person name="She Q."/>
            <person name="Huang L."/>
            <person name="Garrett R.A."/>
        </authorList>
    </citation>
    <scope>NUCLEOTIDE SEQUENCE [LARGE SCALE GENOMIC DNA]</scope>
    <source>
        <strain evidence="3 4">REY15A</strain>
    </source>
</reference>
<dbReference type="eggNOG" id="arCOG02661">
    <property type="taxonomic scope" value="Archaea"/>
</dbReference>
<dbReference type="GO" id="GO:0051607">
    <property type="term" value="P:defense response to virus"/>
    <property type="evidence" value="ECO:0007669"/>
    <property type="project" value="UniProtKB-KW"/>
</dbReference>
<evidence type="ECO:0000256" key="1">
    <source>
        <dbReference type="ARBA" id="ARBA00023118"/>
    </source>
</evidence>
<evidence type="ECO:0000259" key="2">
    <source>
        <dbReference type="Pfam" id="PF03787"/>
    </source>
</evidence>
<sequence length="245" mass="27909">MQGNRILNAIKTYIEHLRDGDVSDIKLQAKEKAMRQLFSYRLNINLVNAYINDVRNALEKSNICFIEIKFKTLRKFISGWGPIYFITEVPMAWDLILDVPYISSSSIKGIVRDYFKELTNDDKKTSCIFGGTNGVGKVIFFNAYPISSGKILDYDIISPHYNGADNEYDVNPVPIKFLTISEGVDFVTFIAFDKKELEECGKDSLSQLLQSFLFSMKMGWGRRTSRGYGDLEIISKQVELKCPSS</sequence>
<dbReference type="GeneID" id="12417793"/>
<protein>
    <submittedName>
        <fullName evidence="3">CRISPR-associated RAMP protein, Cmr6 family</fullName>
    </submittedName>
</protein>
<dbReference type="HOGENOM" id="CLU_053305_3_0_2"/>
<dbReference type="AlphaFoldDB" id="F0NE29"/>
<dbReference type="InterPro" id="IPR005537">
    <property type="entry name" value="RAMP_III_fam"/>
</dbReference>
<evidence type="ECO:0000313" key="3">
    <source>
        <dbReference type="EMBL" id="ADX84965.1"/>
    </source>
</evidence>
<evidence type="ECO:0000313" key="4">
    <source>
        <dbReference type="Proteomes" id="UP000002664"/>
    </source>
</evidence>
<dbReference type="RefSeq" id="WP_014513845.1">
    <property type="nucleotide sequence ID" value="NC_017276.1"/>
</dbReference>
<dbReference type="PANTHER" id="PTHR39965:SF1">
    <property type="entry name" value="CRISPR SYSTEM CMR SUBUNIT CMR6"/>
    <property type="match status" value="1"/>
</dbReference>
<gene>
    <name evidence="3" type="ordered locus">SiRe_0893</name>
</gene>
<dbReference type="EMBL" id="CP002425">
    <property type="protein sequence ID" value="ADX84965.1"/>
    <property type="molecule type" value="Genomic_DNA"/>
</dbReference>
<organism evidence="3 4">
    <name type="scientific">Saccharolobus islandicus (strain REY15A)</name>
    <name type="common">Sulfolobus islandicus</name>
    <dbReference type="NCBI Taxonomy" id="930945"/>
    <lineage>
        <taxon>Archaea</taxon>
        <taxon>Thermoproteota</taxon>
        <taxon>Thermoprotei</taxon>
        <taxon>Sulfolobales</taxon>
        <taxon>Sulfolobaceae</taxon>
        <taxon>Saccharolobus</taxon>
    </lineage>
</organism>
<feature type="domain" description="CRISPR type III-associated protein" evidence="2">
    <location>
        <begin position="88"/>
        <end position="230"/>
    </location>
</feature>
<dbReference type="PANTHER" id="PTHR39965">
    <property type="entry name" value="CRISPR SYSTEM CMR SUBUNIT CMR6"/>
    <property type="match status" value="1"/>
</dbReference>
<dbReference type="Pfam" id="PF03787">
    <property type="entry name" value="RAMPs"/>
    <property type="match status" value="1"/>
</dbReference>
<dbReference type="SMR" id="F0NE29"/>
<dbReference type="KEGG" id="sir:SiRe_0893"/>
<name>F0NE29_SACI5</name>